<dbReference type="RefSeq" id="WP_209977556.1">
    <property type="nucleotide sequence ID" value="NZ_JAGINO010000001.1"/>
</dbReference>
<dbReference type="InterPro" id="IPR000727">
    <property type="entry name" value="T_SNARE_dom"/>
</dbReference>
<evidence type="ECO:0000256" key="4">
    <source>
        <dbReference type="ARBA" id="ARBA00029447"/>
    </source>
</evidence>
<dbReference type="InterPro" id="IPR009875">
    <property type="entry name" value="PilZ_domain"/>
</dbReference>
<dbReference type="InterPro" id="IPR039379">
    <property type="entry name" value="Protoglobin_sensor_dom"/>
</dbReference>
<dbReference type="PROSITE" id="PS50192">
    <property type="entry name" value="T_SNARE"/>
    <property type="match status" value="1"/>
</dbReference>
<dbReference type="SMART" id="SM00283">
    <property type="entry name" value="MA"/>
    <property type="match status" value="1"/>
</dbReference>
<keyword evidence="2" id="KW-0472">Membrane</keyword>
<keyword evidence="10" id="KW-1185">Reference proteome</keyword>
<dbReference type="SUPFAM" id="SSF46458">
    <property type="entry name" value="Globin-like"/>
    <property type="match status" value="1"/>
</dbReference>
<reference evidence="9 10" key="1">
    <citation type="submission" date="2023-07" db="EMBL/GenBank/DDBJ databases">
        <title>Genomic Encyclopedia of Type Strains, Phase IV (KMG-IV): sequencing the most valuable type-strain genomes for metagenomic binning, comparative biology and taxonomic classification.</title>
        <authorList>
            <person name="Goeker M."/>
        </authorList>
    </citation>
    <scope>NUCLEOTIDE SEQUENCE [LARGE SCALE GENOMIC DNA]</scope>
    <source>
        <strain evidence="9 10">DSM 19922</strain>
    </source>
</reference>
<dbReference type="Gene3D" id="2.40.10.220">
    <property type="entry name" value="predicted glycosyltransferase like domains"/>
    <property type="match status" value="1"/>
</dbReference>
<dbReference type="InterPro" id="IPR004089">
    <property type="entry name" value="MCPsignal_dom"/>
</dbReference>
<evidence type="ECO:0000256" key="2">
    <source>
        <dbReference type="ARBA" id="ARBA00022519"/>
    </source>
</evidence>
<keyword evidence="3 5" id="KW-0807">Transducer</keyword>
<protein>
    <submittedName>
        <fullName evidence="9">Methyl-accepting chemotaxis protein</fullName>
    </submittedName>
</protein>
<keyword evidence="2" id="KW-1003">Cell membrane</keyword>
<dbReference type="Gene3D" id="1.10.287.950">
    <property type="entry name" value="Methyl-accepting chemotaxis protein"/>
    <property type="match status" value="1"/>
</dbReference>
<feature type="domain" description="T-SNARE coiled-coil homology" evidence="8">
    <location>
        <begin position="358"/>
        <end position="410"/>
    </location>
</feature>
<dbReference type="PROSITE" id="PS50111">
    <property type="entry name" value="CHEMOTAXIS_TRANSDUC_2"/>
    <property type="match status" value="1"/>
</dbReference>
<evidence type="ECO:0000259" key="8">
    <source>
        <dbReference type="PROSITE" id="PS50192"/>
    </source>
</evidence>
<comment type="similarity">
    <text evidence="4">Belongs to the methyl-accepting chemotaxis (MCP) protein family.</text>
</comment>
<dbReference type="InterPro" id="IPR012292">
    <property type="entry name" value="Globin/Proto"/>
</dbReference>
<dbReference type="InterPro" id="IPR044398">
    <property type="entry name" value="Globin-sensor_dom"/>
</dbReference>
<evidence type="ECO:0000256" key="6">
    <source>
        <dbReference type="SAM" id="Coils"/>
    </source>
</evidence>
<dbReference type="PANTHER" id="PTHR32089:SF112">
    <property type="entry name" value="LYSOZYME-LIKE PROTEIN-RELATED"/>
    <property type="match status" value="1"/>
</dbReference>
<dbReference type="CDD" id="cd01068">
    <property type="entry name" value="globin_sensor"/>
    <property type="match status" value="1"/>
</dbReference>
<dbReference type="Gene3D" id="1.10.490.10">
    <property type="entry name" value="Globins"/>
    <property type="match status" value="1"/>
</dbReference>
<accession>A0ABU0MDY9</accession>
<evidence type="ECO:0000256" key="5">
    <source>
        <dbReference type="PROSITE-ProRule" id="PRU00284"/>
    </source>
</evidence>
<organism evidence="9 10">
    <name type="scientific">Azospirillum picis</name>
    <dbReference type="NCBI Taxonomy" id="488438"/>
    <lineage>
        <taxon>Bacteria</taxon>
        <taxon>Pseudomonadati</taxon>
        <taxon>Pseudomonadota</taxon>
        <taxon>Alphaproteobacteria</taxon>
        <taxon>Rhodospirillales</taxon>
        <taxon>Azospirillaceae</taxon>
        <taxon>Azospirillum</taxon>
    </lineage>
</organism>
<dbReference type="PANTHER" id="PTHR32089">
    <property type="entry name" value="METHYL-ACCEPTING CHEMOTAXIS PROTEIN MCPB"/>
    <property type="match status" value="1"/>
</dbReference>
<keyword evidence="6" id="KW-0175">Coiled coil</keyword>
<dbReference type="EMBL" id="JAUSVU010000001">
    <property type="protein sequence ID" value="MDQ0531619.1"/>
    <property type="molecule type" value="Genomic_DNA"/>
</dbReference>
<evidence type="ECO:0000313" key="10">
    <source>
        <dbReference type="Proteomes" id="UP001244552"/>
    </source>
</evidence>
<name>A0ABU0MDY9_9PROT</name>
<dbReference type="SUPFAM" id="SSF141371">
    <property type="entry name" value="PilZ domain-like"/>
    <property type="match status" value="1"/>
</dbReference>
<dbReference type="SUPFAM" id="SSF58104">
    <property type="entry name" value="Methyl-accepting chemotaxis protein (MCP) signaling domain"/>
    <property type="match status" value="1"/>
</dbReference>
<gene>
    <name evidence="9" type="ORF">QO018_000451</name>
</gene>
<dbReference type="Pfam" id="PF00015">
    <property type="entry name" value="MCPsignal"/>
    <property type="match status" value="1"/>
</dbReference>
<comment type="subcellular location">
    <subcellularLocation>
        <location evidence="1">Cell inner membrane</location>
        <topology evidence="1">Multi-pass membrane protein</topology>
    </subcellularLocation>
</comment>
<comment type="caution">
    <text evidence="9">The sequence shown here is derived from an EMBL/GenBank/DDBJ whole genome shotgun (WGS) entry which is preliminary data.</text>
</comment>
<dbReference type="Pfam" id="PF11563">
    <property type="entry name" value="Protoglobin"/>
    <property type="match status" value="1"/>
</dbReference>
<feature type="domain" description="Methyl-accepting transducer" evidence="7">
    <location>
        <begin position="196"/>
        <end position="422"/>
    </location>
</feature>
<dbReference type="Proteomes" id="UP001244552">
    <property type="component" value="Unassembled WGS sequence"/>
</dbReference>
<evidence type="ECO:0000256" key="1">
    <source>
        <dbReference type="ARBA" id="ARBA00004429"/>
    </source>
</evidence>
<evidence type="ECO:0000256" key="3">
    <source>
        <dbReference type="ARBA" id="ARBA00023224"/>
    </source>
</evidence>
<dbReference type="InterPro" id="IPR004090">
    <property type="entry name" value="Chemotax_Me-accpt_rcpt"/>
</dbReference>
<evidence type="ECO:0000259" key="7">
    <source>
        <dbReference type="PROSITE" id="PS50111"/>
    </source>
</evidence>
<keyword evidence="2" id="KW-0997">Cell inner membrane</keyword>
<dbReference type="InterPro" id="IPR009050">
    <property type="entry name" value="Globin-like_sf"/>
</dbReference>
<dbReference type="PRINTS" id="PR00260">
    <property type="entry name" value="CHEMTRNSDUCR"/>
</dbReference>
<evidence type="ECO:0000313" key="9">
    <source>
        <dbReference type="EMBL" id="MDQ0531619.1"/>
    </source>
</evidence>
<proteinExistence type="inferred from homology"/>
<sequence length="556" mass="59386">MITMTTHDAQRKRFTTFGITDDDIRLLRDNAHFVDRDLPGLLESWQAHFAPWPEIHSALMKPEVHKLRVAHWMRVAAGRLDDGFVESAQRLAAIFYANGVPSYAVAICHHTVMTGILGVLGLNGAAGSFQGLFSPAKERKAHALRAAITKLAWMDLELLLETYAEAEQESRRHALEAMADTVEREARDAVALVARHTDGMARDAESMANSALTVGNNSREVAAAADQALNTAQTVAAATEELAASISDIMQRVTHSGTVTRRAVENGNRTQATIRSLSDTVGRIGEVAKLIGAIAGQTNLLALNATIEAARAGEAGKGFAVVAQEVKNLASQTARSTEEIARQIGDIETVTAAAVTAVAEISVTIDEINQVSADIAAAMEQQAQATQEISRSVVDTSDAAREVSDRIGAVSSEAVQTGTQASGVQRNAREVAHSIEALRRVLVRVVRTSTSDADRRQSERLELDEPCLIARRQGNLEGRIVNISLGGAHIQGVAGLVTGSTVTLDIPRYRASILATVLGAGDHGAHFAFRQDLADCESFQAAFAAMKANSRSRQAA</sequence>
<feature type="coiled-coil region" evidence="6">
    <location>
        <begin position="156"/>
        <end position="185"/>
    </location>
</feature>
<dbReference type="Pfam" id="PF07238">
    <property type="entry name" value="PilZ"/>
    <property type="match status" value="1"/>
</dbReference>